<evidence type="ECO:0008006" key="3">
    <source>
        <dbReference type="Google" id="ProtNLM"/>
    </source>
</evidence>
<reference evidence="1" key="1">
    <citation type="submission" date="2025-08" db="UniProtKB">
        <authorList>
            <consortium name="Ensembl"/>
        </authorList>
    </citation>
    <scope>IDENTIFICATION</scope>
</reference>
<evidence type="ECO:0000313" key="1">
    <source>
        <dbReference type="Ensembl" id="ENSNBRP00000005565.1"/>
    </source>
</evidence>
<name>A0A3Q4G9G8_NEOBR</name>
<evidence type="ECO:0000313" key="2">
    <source>
        <dbReference type="Proteomes" id="UP000261580"/>
    </source>
</evidence>
<dbReference type="Bgee" id="ENSNBRG00000004402">
    <property type="expression patterns" value="Expressed in mesonephros"/>
</dbReference>
<sequence length="121" mass="13904">STLCLSQRETAKKVKVSVSTVCFTIKRQETGANSDRKRSGRLKATTESEDMFLRVNSLCDRQLTGHQLLAHLNSGLAARKPLLRHQNKTKRFSWAMKHRRWTTEVWYKSLVHHKGSLNGVE</sequence>
<dbReference type="Ensembl" id="ENSNBRT00000005731.1">
    <property type="protein sequence ID" value="ENSNBRP00000005565.1"/>
    <property type="gene ID" value="ENSNBRG00000004402.1"/>
</dbReference>
<keyword evidence="2" id="KW-1185">Reference proteome</keyword>
<dbReference type="AlphaFoldDB" id="A0A3Q4G9G8"/>
<protein>
    <recommendedName>
        <fullName evidence="3">Transposase Tc1-like domain-containing protein</fullName>
    </recommendedName>
</protein>
<dbReference type="GeneTree" id="ENSGT00940000176997"/>
<proteinExistence type="predicted"/>
<dbReference type="OMA" id="HHWTTEV"/>
<accession>A0A3Q4G9G8</accession>
<dbReference type="Proteomes" id="UP000261580">
    <property type="component" value="Unassembled WGS sequence"/>
</dbReference>
<reference evidence="1" key="2">
    <citation type="submission" date="2025-09" db="UniProtKB">
        <authorList>
            <consortium name="Ensembl"/>
        </authorList>
    </citation>
    <scope>IDENTIFICATION</scope>
</reference>
<organism evidence="1 2">
    <name type="scientific">Neolamprologus brichardi</name>
    <name type="common">Fairy cichlid</name>
    <name type="synonym">Lamprologus brichardi</name>
    <dbReference type="NCBI Taxonomy" id="32507"/>
    <lineage>
        <taxon>Eukaryota</taxon>
        <taxon>Metazoa</taxon>
        <taxon>Chordata</taxon>
        <taxon>Craniata</taxon>
        <taxon>Vertebrata</taxon>
        <taxon>Euteleostomi</taxon>
        <taxon>Actinopterygii</taxon>
        <taxon>Neopterygii</taxon>
        <taxon>Teleostei</taxon>
        <taxon>Neoteleostei</taxon>
        <taxon>Acanthomorphata</taxon>
        <taxon>Ovalentaria</taxon>
        <taxon>Cichlomorphae</taxon>
        <taxon>Cichliformes</taxon>
        <taxon>Cichlidae</taxon>
        <taxon>African cichlids</taxon>
        <taxon>Pseudocrenilabrinae</taxon>
        <taxon>Lamprologini</taxon>
        <taxon>Neolamprologus</taxon>
    </lineage>
</organism>